<dbReference type="EMBL" id="CM007892">
    <property type="protein sequence ID" value="OTG30334.1"/>
    <property type="molecule type" value="Genomic_DNA"/>
</dbReference>
<dbReference type="Gene3D" id="1.20.120.1240">
    <property type="entry name" value="Dynamin, middle domain"/>
    <property type="match status" value="1"/>
</dbReference>
<name>A0A251V4J0_HELAN</name>
<feature type="chain" id="PRO_5013191156" evidence="1">
    <location>
        <begin position="17"/>
        <end position="135"/>
    </location>
</feature>
<keyword evidence="3" id="KW-1185">Reference proteome</keyword>
<evidence type="ECO:0000256" key="1">
    <source>
        <dbReference type="SAM" id="SignalP"/>
    </source>
</evidence>
<accession>A0A251V4J0</accession>
<gene>
    <name evidence="2" type="ORF">HannXRQ_Chr03g0063331</name>
</gene>
<dbReference type="AlphaFoldDB" id="A0A251V4J0"/>
<reference evidence="3" key="1">
    <citation type="journal article" date="2017" name="Nature">
        <title>The sunflower genome provides insights into oil metabolism, flowering and Asterid evolution.</title>
        <authorList>
            <person name="Badouin H."/>
            <person name="Gouzy J."/>
            <person name="Grassa C.J."/>
            <person name="Murat F."/>
            <person name="Staton S.E."/>
            <person name="Cottret L."/>
            <person name="Lelandais-Briere C."/>
            <person name="Owens G.L."/>
            <person name="Carrere S."/>
            <person name="Mayjonade B."/>
            <person name="Legrand L."/>
            <person name="Gill N."/>
            <person name="Kane N.C."/>
            <person name="Bowers J.E."/>
            <person name="Hubner S."/>
            <person name="Bellec A."/>
            <person name="Berard A."/>
            <person name="Berges H."/>
            <person name="Blanchet N."/>
            <person name="Boniface M.C."/>
            <person name="Brunel D."/>
            <person name="Catrice O."/>
            <person name="Chaidir N."/>
            <person name="Claudel C."/>
            <person name="Donnadieu C."/>
            <person name="Faraut T."/>
            <person name="Fievet G."/>
            <person name="Helmstetter N."/>
            <person name="King M."/>
            <person name="Knapp S.J."/>
            <person name="Lai Z."/>
            <person name="Le Paslier M.C."/>
            <person name="Lippi Y."/>
            <person name="Lorenzon L."/>
            <person name="Mandel J.R."/>
            <person name="Marage G."/>
            <person name="Marchand G."/>
            <person name="Marquand E."/>
            <person name="Bret-Mestries E."/>
            <person name="Morien E."/>
            <person name="Nambeesan S."/>
            <person name="Nguyen T."/>
            <person name="Pegot-Espagnet P."/>
            <person name="Pouilly N."/>
            <person name="Raftis F."/>
            <person name="Sallet E."/>
            <person name="Schiex T."/>
            <person name="Thomas J."/>
            <person name="Vandecasteele C."/>
            <person name="Vares D."/>
            <person name="Vear F."/>
            <person name="Vautrin S."/>
            <person name="Crespi M."/>
            <person name="Mangin B."/>
            <person name="Burke J.M."/>
            <person name="Salse J."/>
            <person name="Munos S."/>
            <person name="Vincourt P."/>
            <person name="Rieseberg L.H."/>
            <person name="Langlade N.B."/>
        </authorList>
    </citation>
    <scope>NUCLEOTIDE SEQUENCE [LARGE SCALE GENOMIC DNA]</scope>
    <source>
        <strain evidence="3">cv. SF193</strain>
    </source>
</reference>
<sequence length="135" mass="15596">MLQLIFLALQNLKGLCKILSIWCVPTLKNLHFDKKLSMENIKKLITQADGYQPHLIAPEQGYHHIIESSLVPSKRPLRPLPVTSDSEAAAWGCVVFVKPVCWVNYFELRTIFKNYFGLCFRCFVKLIIELKLRCC</sequence>
<evidence type="ECO:0000313" key="2">
    <source>
        <dbReference type="EMBL" id="OTG30334.1"/>
    </source>
</evidence>
<evidence type="ECO:0000313" key="3">
    <source>
        <dbReference type="Proteomes" id="UP000215914"/>
    </source>
</evidence>
<dbReference type="InParanoid" id="A0A251V4J0"/>
<dbReference type="STRING" id="4232.A0A251V4J0"/>
<dbReference type="Proteomes" id="UP000215914">
    <property type="component" value="Chromosome 3"/>
</dbReference>
<organism evidence="2 3">
    <name type="scientific">Helianthus annuus</name>
    <name type="common">Common sunflower</name>
    <dbReference type="NCBI Taxonomy" id="4232"/>
    <lineage>
        <taxon>Eukaryota</taxon>
        <taxon>Viridiplantae</taxon>
        <taxon>Streptophyta</taxon>
        <taxon>Embryophyta</taxon>
        <taxon>Tracheophyta</taxon>
        <taxon>Spermatophyta</taxon>
        <taxon>Magnoliopsida</taxon>
        <taxon>eudicotyledons</taxon>
        <taxon>Gunneridae</taxon>
        <taxon>Pentapetalae</taxon>
        <taxon>asterids</taxon>
        <taxon>campanulids</taxon>
        <taxon>Asterales</taxon>
        <taxon>Asteraceae</taxon>
        <taxon>Asteroideae</taxon>
        <taxon>Heliantheae alliance</taxon>
        <taxon>Heliantheae</taxon>
        <taxon>Helianthus</taxon>
    </lineage>
</organism>
<keyword evidence="1" id="KW-0732">Signal</keyword>
<protein>
    <submittedName>
        <fullName evidence="2">Putative dynamin superfamily</fullName>
    </submittedName>
</protein>
<feature type="signal peptide" evidence="1">
    <location>
        <begin position="1"/>
        <end position="16"/>
    </location>
</feature>
<proteinExistence type="predicted"/>